<dbReference type="RefSeq" id="XP_055881896.1">
    <property type="nucleotide sequence ID" value="XM_056025921.1"/>
</dbReference>
<keyword evidence="1" id="KW-1185">Reference proteome</keyword>
<dbReference type="AlphaFoldDB" id="A0A9W3A3N2"/>
<evidence type="ECO:0000313" key="1">
    <source>
        <dbReference type="Proteomes" id="UP001165740"/>
    </source>
</evidence>
<organism evidence="1 2">
    <name type="scientific">Biomphalaria glabrata</name>
    <name type="common">Bloodfluke planorb</name>
    <name type="synonym">Freshwater snail</name>
    <dbReference type="NCBI Taxonomy" id="6526"/>
    <lineage>
        <taxon>Eukaryota</taxon>
        <taxon>Metazoa</taxon>
        <taxon>Spiralia</taxon>
        <taxon>Lophotrochozoa</taxon>
        <taxon>Mollusca</taxon>
        <taxon>Gastropoda</taxon>
        <taxon>Heterobranchia</taxon>
        <taxon>Euthyneura</taxon>
        <taxon>Panpulmonata</taxon>
        <taxon>Hygrophila</taxon>
        <taxon>Lymnaeoidea</taxon>
        <taxon>Planorbidae</taxon>
        <taxon>Biomphalaria</taxon>
    </lineage>
</organism>
<gene>
    <name evidence="2" type="primary">LOC129925720</name>
</gene>
<dbReference type="OrthoDB" id="10277003at2759"/>
<protein>
    <submittedName>
        <fullName evidence="2">Uncharacterized protein LOC129925720 isoform X1</fullName>
    </submittedName>
</protein>
<accession>A0A9W3A3N2</accession>
<sequence>MFNARMPKLKSTMTYLQTLTTMEYVIDHQIDRLESACDWDMKRYVYLQALECDGFLLDRLEQKMNTNQNLIQFYKTLLKIAYRERNNLLAIIQKHHDQLLDKSKTLQANVHPEKAEHKPLYDSDCHCQLAAKCQQEMPPLITPVSLPAFSSDEILIASKTKYELRTLRHCARSNKRKKSMKHLIFQTRPKRTLRNPNSFEMEDHS</sequence>
<dbReference type="Proteomes" id="UP001165740">
    <property type="component" value="Chromosome 4"/>
</dbReference>
<name>A0A9W3A3N2_BIOGL</name>
<reference evidence="2" key="1">
    <citation type="submission" date="2025-08" db="UniProtKB">
        <authorList>
            <consortium name="RefSeq"/>
        </authorList>
    </citation>
    <scope>IDENTIFICATION</scope>
</reference>
<dbReference type="GeneID" id="129925720"/>
<proteinExistence type="predicted"/>
<evidence type="ECO:0000313" key="2">
    <source>
        <dbReference type="RefSeq" id="XP_055881896.1"/>
    </source>
</evidence>